<comment type="caution">
    <text evidence="1">The sequence shown here is derived from an EMBL/GenBank/DDBJ whole genome shotgun (WGS) entry which is preliminary data.</text>
</comment>
<evidence type="ECO:0000313" key="2">
    <source>
        <dbReference type="Proteomes" id="UP000034273"/>
    </source>
</evidence>
<evidence type="ECO:0000313" key="1">
    <source>
        <dbReference type="EMBL" id="KKW24783.1"/>
    </source>
</evidence>
<proteinExistence type="predicted"/>
<accession>A0A0G1X0Y8</accession>
<evidence type="ECO:0008006" key="3">
    <source>
        <dbReference type="Google" id="ProtNLM"/>
    </source>
</evidence>
<reference evidence="1 2" key="1">
    <citation type="journal article" date="2015" name="Nature">
        <title>rRNA introns, odd ribosomes, and small enigmatic genomes across a large radiation of phyla.</title>
        <authorList>
            <person name="Brown C.T."/>
            <person name="Hug L.A."/>
            <person name="Thomas B.C."/>
            <person name="Sharon I."/>
            <person name="Castelle C.J."/>
            <person name="Singh A."/>
            <person name="Wilkins M.J."/>
            <person name="Williams K.H."/>
            <person name="Banfield J.F."/>
        </authorList>
    </citation>
    <scope>NUCLEOTIDE SEQUENCE [LARGE SCALE GENOMIC DNA]</scope>
</reference>
<name>A0A0G1X0Y8_9BACT</name>
<dbReference type="STRING" id="1618671.UY67_C0003G0011"/>
<protein>
    <recommendedName>
        <fullName evidence="3">DNA polymerase III delta N-terminal domain-containing protein</fullName>
    </recommendedName>
</protein>
<dbReference type="AlphaFoldDB" id="A0A0G1X0Y8"/>
<gene>
    <name evidence="1" type="ORF">UY67_C0003G0011</name>
</gene>
<organism evidence="1 2">
    <name type="scientific">Candidatus Kaiserbacteria bacterium GW2011_GWA2_52_12</name>
    <dbReference type="NCBI Taxonomy" id="1618671"/>
    <lineage>
        <taxon>Bacteria</taxon>
        <taxon>Candidatus Kaiseribacteriota</taxon>
    </lineage>
</organism>
<sequence length="216" mass="24331">MLHLYTGTDREKAREEMNTAVKKVSLAGQAKDTDVVRVTDAHTPADLKSVFEGAGMFGGVRTVVLEGVWGNEEMRALAETNLKYMRDSEEHFFIFEEKPDAATRKSIEKYAEDSKRFDLKKGDERTTIFALASALRSGNKKALWVSYQRELVGNAPEAIHGVLFWGAKDMLLKARSDSERSRARKLIAQLAELPHESRRRGVELEYALERVVLSVA</sequence>
<dbReference type="Proteomes" id="UP000034273">
    <property type="component" value="Unassembled WGS sequence"/>
</dbReference>
<dbReference type="EMBL" id="LCQW01000003">
    <property type="protein sequence ID" value="KKW24783.1"/>
    <property type="molecule type" value="Genomic_DNA"/>
</dbReference>